<name>F8EVX4_ZYMMT</name>
<evidence type="ECO:0000313" key="2">
    <source>
        <dbReference type="EMBL" id="AEI37451.1"/>
    </source>
</evidence>
<proteinExistence type="predicted"/>
<evidence type="ECO:0000313" key="3">
    <source>
        <dbReference type="Proteomes" id="UP000000491"/>
    </source>
</evidence>
<protein>
    <recommendedName>
        <fullName evidence="4">Cation efflux system protein CusF</fullName>
    </recommendedName>
</protein>
<dbReference type="Pfam" id="PF11604">
    <property type="entry name" value="CusF_Ec"/>
    <property type="match status" value="1"/>
</dbReference>
<dbReference type="eggNOG" id="COG5569">
    <property type="taxonomic scope" value="Bacteria"/>
</dbReference>
<dbReference type="Proteomes" id="UP000000491">
    <property type="component" value="Chromosome"/>
</dbReference>
<gene>
    <name evidence="2" type="ordered locus">Zymop_0549</name>
</gene>
<keyword evidence="1" id="KW-0732">Signal</keyword>
<dbReference type="KEGG" id="zmp:Zymop_0549"/>
<dbReference type="Gene3D" id="2.40.50.320">
    <property type="entry name" value="Copper binding periplasmic protein CusF"/>
    <property type="match status" value="1"/>
</dbReference>
<sequence length="116" mass="12592">MRPLVHSVAFLSFIATVPVMPALAQTDMDRMSMGHGTHSKNTSETIYSAQGTIKALDKTTVAIAHAAIPALSWPPMTMSFKLADKKQASLLKIGQNVRFSFKQVAEGYQITSISPK</sequence>
<evidence type="ECO:0008006" key="4">
    <source>
        <dbReference type="Google" id="ProtNLM"/>
    </source>
</evidence>
<accession>F8EVX4</accession>
<dbReference type="AlphaFoldDB" id="F8EVX4"/>
<evidence type="ECO:0000256" key="1">
    <source>
        <dbReference type="SAM" id="SignalP"/>
    </source>
</evidence>
<dbReference type="InterPro" id="IPR042230">
    <property type="entry name" value="CusF_sf"/>
</dbReference>
<feature type="signal peptide" evidence="1">
    <location>
        <begin position="1"/>
        <end position="24"/>
    </location>
</feature>
<dbReference type="InterPro" id="IPR021647">
    <property type="entry name" value="CusF_Ec"/>
</dbReference>
<reference evidence="2 3" key="1">
    <citation type="journal article" date="2011" name="J. Bacteriol.">
        <title>Genome sequence of the ethanol-producing Zymomonas mobilis subsp. pomaceae lectotype strain ATCC 29192.</title>
        <authorList>
            <person name="Kouvelis V.N."/>
            <person name="Davenport K.W."/>
            <person name="Brettin T.S."/>
            <person name="Bruce D."/>
            <person name="Detter C."/>
            <person name="Han C.S."/>
            <person name="Nolan M."/>
            <person name="Tapia R."/>
            <person name="Damoulaki A."/>
            <person name="Kyrpides N.C."/>
            <person name="Typas M.A."/>
            <person name="Pappas K.M."/>
        </authorList>
    </citation>
    <scope>NUCLEOTIDE SEQUENCE [LARGE SCALE GENOMIC DNA]</scope>
    <source>
        <strain evidence="3">ATCC 29192 / DSM 22645 / JCM 10191 / CCUG 17912 / NBRC 13757 / NCIMB 11200 / NRRL B-4491 / Barker I</strain>
    </source>
</reference>
<organism evidence="2 3">
    <name type="scientific">Zymomonas mobilis subsp. pomaceae (strain ATCC 29192 / DSM 22645 / JCM 10191 / CCUG 17912 / NBRC 13757 / NCIMB 11200 / NRRL B-4491 / Barker I)</name>
    <dbReference type="NCBI Taxonomy" id="579138"/>
    <lineage>
        <taxon>Bacteria</taxon>
        <taxon>Pseudomonadati</taxon>
        <taxon>Pseudomonadota</taxon>
        <taxon>Alphaproteobacteria</taxon>
        <taxon>Sphingomonadales</taxon>
        <taxon>Zymomonadaceae</taxon>
        <taxon>Zymomonas</taxon>
    </lineage>
</organism>
<feature type="chain" id="PRO_5003376507" description="Cation efflux system protein CusF" evidence="1">
    <location>
        <begin position="25"/>
        <end position="116"/>
    </location>
</feature>
<dbReference type="RefSeq" id="WP_013933850.1">
    <property type="nucleotide sequence ID" value="NC_015709.1"/>
</dbReference>
<dbReference type="PATRIC" id="fig|579138.3.peg.580"/>
<dbReference type="STRING" id="579138.Zymop_0549"/>
<dbReference type="HOGENOM" id="CLU_140852_2_1_5"/>
<dbReference type="EMBL" id="CP002865">
    <property type="protein sequence ID" value="AEI37451.1"/>
    <property type="molecule type" value="Genomic_DNA"/>
</dbReference>